<dbReference type="EMBL" id="JADKNH010000004">
    <property type="protein sequence ID" value="MBF4692940.1"/>
    <property type="molecule type" value="Genomic_DNA"/>
</dbReference>
<dbReference type="SMART" id="SM01321">
    <property type="entry name" value="Y1_Tnp"/>
    <property type="match status" value="1"/>
</dbReference>
<gene>
    <name evidence="2" type="ORF">ISU02_07405</name>
</gene>
<organism evidence="2 3">
    <name type="scientific">Fusibacter ferrireducens</name>
    <dbReference type="NCBI Taxonomy" id="2785058"/>
    <lineage>
        <taxon>Bacteria</taxon>
        <taxon>Bacillati</taxon>
        <taxon>Bacillota</taxon>
        <taxon>Clostridia</taxon>
        <taxon>Eubacteriales</taxon>
        <taxon>Eubacteriales Family XII. Incertae Sedis</taxon>
        <taxon>Fusibacter</taxon>
    </lineage>
</organism>
<dbReference type="PANTHER" id="PTHR34322">
    <property type="entry name" value="TRANSPOSASE, Y1_TNP DOMAIN-CONTAINING"/>
    <property type="match status" value="1"/>
</dbReference>
<sequence>MARKARDAEVYGLYHIYQLGNQNRKLFESHADRQKFLEILSKARKRFGFKLYAYCIKTSDQYHLIVDTNGSDLSKVMKSINIAYAMYAKCDGKLFRDRYKSEVIETPEALNRIMEALHKETPNNEYNSYCVYESQMDANLLIDIEPLSVLTDEQVDIEDAISVCNRNRNQEKQPCENCIKDFDEAQNALLQKASNEGYALTEVFSDKAIRNQYIHYFRKHSLLSLKELGQLFDGLTESTVCKILSQK</sequence>
<evidence type="ECO:0000259" key="1">
    <source>
        <dbReference type="SMART" id="SM01321"/>
    </source>
</evidence>
<keyword evidence="3" id="KW-1185">Reference proteome</keyword>
<dbReference type="RefSeq" id="WP_194701179.1">
    <property type="nucleotide sequence ID" value="NZ_JADKNH010000004.1"/>
</dbReference>
<accession>A0ABR9ZST8</accession>
<dbReference type="PANTHER" id="PTHR34322:SF2">
    <property type="entry name" value="TRANSPOSASE IS200-LIKE DOMAIN-CONTAINING PROTEIN"/>
    <property type="match status" value="1"/>
</dbReference>
<dbReference type="InterPro" id="IPR002686">
    <property type="entry name" value="Transposase_17"/>
</dbReference>
<evidence type="ECO:0000313" key="3">
    <source>
        <dbReference type="Proteomes" id="UP000614200"/>
    </source>
</evidence>
<protein>
    <submittedName>
        <fullName evidence="2">Transposase</fullName>
    </submittedName>
</protein>
<proteinExistence type="predicted"/>
<evidence type="ECO:0000313" key="2">
    <source>
        <dbReference type="EMBL" id="MBF4692940.1"/>
    </source>
</evidence>
<dbReference type="Pfam" id="PF01797">
    <property type="entry name" value="Y1_Tnp"/>
    <property type="match status" value="1"/>
</dbReference>
<name>A0ABR9ZST8_9FIRM</name>
<dbReference type="Gene3D" id="3.30.70.1290">
    <property type="entry name" value="Transposase IS200-like"/>
    <property type="match status" value="1"/>
</dbReference>
<reference evidence="2 3" key="1">
    <citation type="submission" date="2020-11" db="EMBL/GenBank/DDBJ databases">
        <title>Fusibacter basophilias sp. nov.</title>
        <authorList>
            <person name="Qiu D."/>
        </authorList>
    </citation>
    <scope>NUCLEOTIDE SEQUENCE [LARGE SCALE GENOMIC DNA]</scope>
    <source>
        <strain evidence="2 3">Q10-2</strain>
    </source>
</reference>
<dbReference type="InterPro" id="IPR036515">
    <property type="entry name" value="Transposase_17_sf"/>
</dbReference>
<feature type="domain" description="Transposase IS200-like" evidence="1">
    <location>
        <begin position="10"/>
        <end position="120"/>
    </location>
</feature>
<dbReference type="Proteomes" id="UP000614200">
    <property type="component" value="Unassembled WGS sequence"/>
</dbReference>
<dbReference type="SUPFAM" id="SSF143422">
    <property type="entry name" value="Transposase IS200-like"/>
    <property type="match status" value="1"/>
</dbReference>
<comment type="caution">
    <text evidence="2">The sequence shown here is derived from an EMBL/GenBank/DDBJ whole genome shotgun (WGS) entry which is preliminary data.</text>
</comment>